<name>A0A6M5Y3H7_9BACT</name>
<proteinExistence type="predicted"/>
<evidence type="ECO:0000313" key="2">
    <source>
        <dbReference type="Proteomes" id="UP000502756"/>
    </source>
</evidence>
<dbReference type="KEGG" id="stae:HNV11_02750"/>
<dbReference type="Proteomes" id="UP000502756">
    <property type="component" value="Chromosome"/>
</dbReference>
<dbReference type="Gene3D" id="3.30.565.60">
    <property type="match status" value="1"/>
</dbReference>
<gene>
    <name evidence="1" type="ORF">HNV11_02750</name>
</gene>
<evidence type="ECO:0000313" key="1">
    <source>
        <dbReference type="EMBL" id="QJW88369.1"/>
    </source>
</evidence>
<dbReference type="RefSeq" id="WP_171738203.1">
    <property type="nucleotide sequence ID" value="NZ_CP053435.1"/>
</dbReference>
<sequence length="155" mass="17678">MIVNLLAHREYSSGFTTRMMIYRDRVIFENPNRAFYQGPSDTDTFTPRTKNHTLSNFFKETGFMDQLGSGVIKVTKDIRAYANGKETQFIEGDMFRTIIPLDERLVNTRFASSNEVSLSGQKVDVLINVLLSDSSRHQIEGIIRNVAQNKPLQPT</sequence>
<dbReference type="AlphaFoldDB" id="A0A6M5Y3H7"/>
<keyword evidence="2" id="KW-1185">Reference proteome</keyword>
<dbReference type="Pfam" id="PF13749">
    <property type="entry name" value="HATPase_c_4"/>
    <property type="match status" value="1"/>
</dbReference>
<protein>
    <submittedName>
        <fullName evidence="1">Uncharacterized protein</fullName>
    </submittedName>
</protein>
<dbReference type="InterPro" id="IPR038475">
    <property type="entry name" value="RecG_C_sf"/>
</dbReference>
<accession>A0A6M5Y3H7</accession>
<organism evidence="1 2">
    <name type="scientific">Spirosoma taeanense</name>
    <dbReference type="NCBI Taxonomy" id="2735870"/>
    <lineage>
        <taxon>Bacteria</taxon>
        <taxon>Pseudomonadati</taxon>
        <taxon>Bacteroidota</taxon>
        <taxon>Cytophagia</taxon>
        <taxon>Cytophagales</taxon>
        <taxon>Cytophagaceae</taxon>
        <taxon>Spirosoma</taxon>
    </lineage>
</organism>
<dbReference type="PANTHER" id="PTHR30595:SF6">
    <property type="entry name" value="SCHLAFEN ALBA-2 DOMAIN-CONTAINING PROTEIN"/>
    <property type="match status" value="1"/>
</dbReference>
<reference evidence="1 2" key="1">
    <citation type="submission" date="2020-05" db="EMBL/GenBank/DDBJ databases">
        <title>Genome sequencing of Spirosoma sp. TS118.</title>
        <authorList>
            <person name="Lee J.-H."/>
            <person name="Jeong S."/>
            <person name="Zhao L."/>
            <person name="Jung J.-H."/>
            <person name="Kim M.-K."/>
            <person name="Lim S."/>
        </authorList>
    </citation>
    <scope>NUCLEOTIDE SEQUENCE [LARGE SCALE GENOMIC DNA]</scope>
    <source>
        <strain evidence="1 2">TS118</strain>
    </source>
</reference>
<dbReference type="EMBL" id="CP053435">
    <property type="protein sequence ID" value="QJW88369.1"/>
    <property type="molecule type" value="Genomic_DNA"/>
</dbReference>
<dbReference type="PANTHER" id="PTHR30595">
    <property type="entry name" value="GLPR-RELATED TRANSCRIPTIONAL REPRESSOR"/>
    <property type="match status" value="1"/>
</dbReference>